<evidence type="ECO:0000313" key="1">
    <source>
        <dbReference type="EMBL" id="KAJ8000403.1"/>
    </source>
</evidence>
<keyword evidence="2" id="KW-1185">Reference proteome</keyword>
<sequence>MDLRLRLPLFELEALESSWLSSLSSCLTSTGLHESLIDVSISARIWHLESAAREVLRLSGRPQRPQRLLERGSAERMACRWLLRGWELPLEFHFLCRCGWFRSGVGSVITLLAQARIETKDSSSSPPSVGGCREQLEDIMGLLEPFEEAIQVLQSDAVTFSS</sequence>
<name>A0ACC2G9H4_DALPE</name>
<dbReference type="Proteomes" id="UP001157502">
    <property type="component" value="Chromosome 16"/>
</dbReference>
<gene>
    <name evidence="1" type="ORF">DPEC_G00204460</name>
</gene>
<organism evidence="1 2">
    <name type="scientific">Dallia pectoralis</name>
    <name type="common">Alaska blackfish</name>
    <dbReference type="NCBI Taxonomy" id="75939"/>
    <lineage>
        <taxon>Eukaryota</taxon>
        <taxon>Metazoa</taxon>
        <taxon>Chordata</taxon>
        <taxon>Craniata</taxon>
        <taxon>Vertebrata</taxon>
        <taxon>Euteleostomi</taxon>
        <taxon>Actinopterygii</taxon>
        <taxon>Neopterygii</taxon>
        <taxon>Teleostei</taxon>
        <taxon>Protacanthopterygii</taxon>
        <taxon>Esociformes</taxon>
        <taxon>Umbridae</taxon>
        <taxon>Dallia</taxon>
    </lineage>
</organism>
<accession>A0ACC2G9H4</accession>
<protein>
    <submittedName>
        <fullName evidence="1">Uncharacterized protein</fullName>
    </submittedName>
</protein>
<dbReference type="EMBL" id="CM055743">
    <property type="protein sequence ID" value="KAJ8000403.1"/>
    <property type="molecule type" value="Genomic_DNA"/>
</dbReference>
<evidence type="ECO:0000313" key="2">
    <source>
        <dbReference type="Proteomes" id="UP001157502"/>
    </source>
</evidence>
<proteinExistence type="predicted"/>
<comment type="caution">
    <text evidence="1">The sequence shown here is derived from an EMBL/GenBank/DDBJ whole genome shotgun (WGS) entry which is preliminary data.</text>
</comment>
<reference evidence="1" key="1">
    <citation type="submission" date="2021-05" db="EMBL/GenBank/DDBJ databases">
        <authorList>
            <person name="Pan Q."/>
            <person name="Jouanno E."/>
            <person name="Zahm M."/>
            <person name="Klopp C."/>
            <person name="Cabau C."/>
            <person name="Louis A."/>
            <person name="Berthelot C."/>
            <person name="Parey E."/>
            <person name="Roest Crollius H."/>
            <person name="Montfort J."/>
            <person name="Robinson-Rechavi M."/>
            <person name="Bouchez O."/>
            <person name="Lampietro C."/>
            <person name="Lopez Roques C."/>
            <person name="Donnadieu C."/>
            <person name="Postlethwait J."/>
            <person name="Bobe J."/>
            <person name="Dillon D."/>
            <person name="Chandos A."/>
            <person name="von Hippel F."/>
            <person name="Guiguen Y."/>
        </authorList>
    </citation>
    <scope>NUCLEOTIDE SEQUENCE</scope>
    <source>
        <strain evidence="1">YG-Jan2019</strain>
    </source>
</reference>